<dbReference type="GO" id="GO:0003682">
    <property type="term" value="F:chromatin binding"/>
    <property type="evidence" value="ECO:0007669"/>
    <property type="project" value="TreeGrafter"/>
</dbReference>
<sequence length="884" mass="99510">MDALNPSRIQRIVLIIDLHPLLVLENTKPYVSNVLAAAHRILSFPAISSSLAAFKFFFSSLSPILSTSKLRRLLGKSPAFLSFDSPLQTLDHLLSIFNSVFSIQDPLDYDRPACSRASLVAGSLLQLEYDYAWEPQIQRHRGMLHSIMIRSNLVVLFSPIPQSPSCLSEYLSEGALLDSDRFLRKFLQIFGLVKERLESRDIHVSWVDVSFERLGEVERLGLGLFESGVKELGWGCYRTDAIVLGSALVPFGLIFPHIGCNMGLKSLSSYMKNRAELILGIKDSSGATLECKSCNLELVVLKVLEESDMLWLSLGTSGRGSTRICIREVCEINEVTKSTENPCALILLHGISRASGIEATGNAKEEFIADKVLKLLCDEQGELDARKPIWQLILTFLYNRNCSAVVSVLDGEGNSFNGILQPFTLNYALLNIFPSNLEVSLSAKDRVNDNRRKGKKTQENLLHDVSWGSFTDRVFSQSDDFTSAVVLEEFYFDVPVARSKKLRFLKCWMKQIIKLNISSDSERNGVDSSFSVKGVEEENPSSQQNSEPVSSAGDNCLNQPTGQLASSFICSEDSNAFLGSISQKIEHALCSKEVDLFILAERLVLMSIDALYIKYGRDLAEDRNRRKEQDLFDTKIATEISDLLLVKPKDLELKCKSSTSASSTVETASVICSNEEKIRMHELQILFRMEILLSKVASNFDKHAKQKLIKDCCLLLRNVEFHLHADFFGGESLLDYATRTIKSRYDHSLRDVIHEIYTKMEFFSFDGNELEASDSVPASNDDGLRRGGNISMNSSNSVYMNEQNMPNQQILNCTAEQQLMEAKKRRNRARRFSSFTSWVPDLQKVWALRHPKLEKHALKTLLPNVKAKKRKRRSSIHDRVCETP</sequence>
<comment type="caution">
    <text evidence="2">The sequence shown here is derived from an EMBL/GenBank/DDBJ whole genome shotgun (WGS) entry which is preliminary data.</text>
</comment>
<dbReference type="GO" id="GO:0005634">
    <property type="term" value="C:nucleus"/>
    <property type="evidence" value="ECO:0007669"/>
    <property type="project" value="InterPro"/>
</dbReference>
<dbReference type="Proteomes" id="UP000829196">
    <property type="component" value="Unassembled WGS sequence"/>
</dbReference>
<evidence type="ECO:0000256" key="1">
    <source>
        <dbReference type="SAM" id="MobiDB-lite"/>
    </source>
</evidence>
<name>A0A8T3BUM6_DENNO</name>
<dbReference type="GO" id="GO:0010212">
    <property type="term" value="P:response to ionizing radiation"/>
    <property type="evidence" value="ECO:0007669"/>
    <property type="project" value="InterPro"/>
</dbReference>
<dbReference type="GO" id="GO:0033314">
    <property type="term" value="P:mitotic DNA replication checkpoint signaling"/>
    <property type="evidence" value="ECO:0007669"/>
    <property type="project" value="InterPro"/>
</dbReference>
<keyword evidence="3" id="KW-1185">Reference proteome</keyword>
<dbReference type="PANTHER" id="PTHR21556">
    <property type="entry name" value="TRESLIN"/>
    <property type="match status" value="1"/>
</dbReference>
<reference evidence="2" key="1">
    <citation type="journal article" date="2022" name="Front. Genet.">
        <title>Chromosome-Scale Assembly of the Dendrobium nobile Genome Provides Insights Into the Molecular Mechanism of the Biosynthesis of the Medicinal Active Ingredient of Dendrobium.</title>
        <authorList>
            <person name="Xu Q."/>
            <person name="Niu S.-C."/>
            <person name="Li K.-L."/>
            <person name="Zheng P.-J."/>
            <person name="Zhang X.-J."/>
            <person name="Jia Y."/>
            <person name="Liu Y."/>
            <person name="Niu Y.-X."/>
            <person name="Yu L.-H."/>
            <person name="Chen D.-F."/>
            <person name="Zhang G.-Q."/>
        </authorList>
    </citation>
    <scope>NUCLEOTIDE SEQUENCE</scope>
    <source>
        <tissue evidence="2">Leaf</tissue>
    </source>
</reference>
<dbReference type="EMBL" id="JAGYWB010000005">
    <property type="protein sequence ID" value="KAI0522670.1"/>
    <property type="molecule type" value="Genomic_DNA"/>
</dbReference>
<evidence type="ECO:0000313" key="3">
    <source>
        <dbReference type="Proteomes" id="UP000829196"/>
    </source>
</evidence>
<protein>
    <submittedName>
        <fullName evidence="2">Uncharacterized protein</fullName>
    </submittedName>
</protein>
<dbReference type="OrthoDB" id="1913152at2759"/>
<feature type="region of interest" description="Disordered" evidence="1">
    <location>
        <begin position="531"/>
        <end position="556"/>
    </location>
</feature>
<dbReference type="GO" id="GO:0006260">
    <property type="term" value="P:DNA replication"/>
    <property type="evidence" value="ECO:0007669"/>
    <property type="project" value="InterPro"/>
</dbReference>
<organism evidence="2 3">
    <name type="scientific">Dendrobium nobile</name>
    <name type="common">Orchid</name>
    <dbReference type="NCBI Taxonomy" id="94219"/>
    <lineage>
        <taxon>Eukaryota</taxon>
        <taxon>Viridiplantae</taxon>
        <taxon>Streptophyta</taxon>
        <taxon>Embryophyta</taxon>
        <taxon>Tracheophyta</taxon>
        <taxon>Spermatophyta</taxon>
        <taxon>Magnoliopsida</taxon>
        <taxon>Liliopsida</taxon>
        <taxon>Asparagales</taxon>
        <taxon>Orchidaceae</taxon>
        <taxon>Epidendroideae</taxon>
        <taxon>Malaxideae</taxon>
        <taxon>Dendrobiinae</taxon>
        <taxon>Dendrobium</taxon>
    </lineage>
</organism>
<dbReference type="InterPro" id="IPR026153">
    <property type="entry name" value="Treslin"/>
</dbReference>
<dbReference type="GO" id="GO:0007095">
    <property type="term" value="P:mitotic G2 DNA damage checkpoint signaling"/>
    <property type="evidence" value="ECO:0007669"/>
    <property type="project" value="TreeGrafter"/>
</dbReference>
<accession>A0A8T3BUM6</accession>
<dbReference type="GO" id="GO:0030174">
    <property type="term" value="P:regulation of DNA-templated DNA replication initiation"/>
    <property type="evidence" value="ECO:0007669"/>
    <property type="project" value="TreeGrafter"/>
</dbReference>
<dbReference type="PANTHER" id="PTHR21556:SF2">
    <property type="entry name" value="TRESLIN"/>
    <property type="match status" value="1"/>
</dbReference>
<gene>
    <name evidence="2" type="ORF">KFK09_005055</name>
</gene>
<evidence type="ECO:0000313" key="2">
    <source>
        <dbReference type="EMBL" id="KAI0522670.1"/>
    </source>
</evidence>
<proteinExistence type="predicted"/>
<dbReference type="AlphaFoldDB" id="A0A8T3BUM6"/>